<feature type="transmembrane region" description="Helical" evidence="1">
    <location>
        <begin position="33"/>
        <end position="57"/>
    </location>
</feature>
<comment type="caution">
    <text evidence="2">The sequence shown here is derived from an EMBL/GenBank/DDBJ whole genome shotgun (WGS) entry which is preliminary data.</text>
</comment>
<dbReference type="OrthoDB" id="5211263at2759"/>
<reference evidence="2" key="1">
    <citation type="submission" date="2020-06" db="EMBL/GenBank/DDBJ databases">
        <authorList>
            <person name="Onetto C."/>
        </authorList>
    </citation>
    <scope>NUCLEOTIDE SEQUENCE</scope>
</reference>
<sequence>MIYPGYRPTPNASSDMQALPKYAINELPAWSKAFLIIFWIVQLIVCIVGWGIGAFALGTESLLQDHATSYSSKVQSALRAGAAIWIAWASVSFVLIVTEIVMFSRQNLKPWFEVTSCCIKTTLWLIMFLIAIRDMVVDGSSDTDSDVAIVFLVPLIYSAVVLHRQRRAARGPTASSVV</sequence>
<keyword evidence="1" id="KW-1133">Transmembrane helix</keyword>
<gene>
    <name evidence="2" type="ORF">AWRI4620_LOCUS4621</name>
</gene>
<feature type="transmembrane region" description="Helical" evidence="1">
    <location>
        <begin position="147"/>
        <end position="163"/>
    </location>
</feature>
<dbReference type="EMBL" id="CAINUL010000006">
    <property type="protein sequence ID" value="CAD0110366.1"/>
    <property type="molecule type" value="Genomic_DNA"/>
</dbReference>
<dbReference type="Proteomes" id="UP000745764">
    <property type="component" value="Unassembled WGS sequence"/>
</dbReference>
<keyword evidence="1" id="KW-0812">Transmembrane</keyword>
<evidence type="ECO:0000313" key="3">
    <source>
        <dbReference type="Proteomes" id="UP000745764"/>
    </source>
</evidence>
<protein>
    <submittedName>
        <fullName evidence="2">Uncharacterized protein</fullName>
    </submittedName>
</protein>
<evidence type="ECO:0000313" key="2">
    <source>
        <dbReference type="EMBL" id="CAD0110366.1"/>
    </source>
</evidence>
<accession>A0A9N8KEL1</accession>
<dbReference type="AlphaFoldDB" id="A0A9N8KEL1"/>
<evidence type="ECO:0000256" key="1">
    <source>
        <dbReference type="SAM" id="Phobius"/>
    </source>
</evidence>
<feature type="transmembrane region" description="Helical" evidence="1">
    <location>
        <begin position="110"/>
        <end position="132"/>
    </location>
</feature>
<organism evidence="2 3">
    <name type="scientific">Aureobasidium uvarum</name>
    <dbReference type="NCBI Taxonomy" id="2773716"/>
    <lineage>
        <taxon>Eukaryota</taxon>
        <taxon>Fungi</taxon>
        <taxon>Dikarya</taxon>
        <taxon>Ascomycota</taxon>
        <taxon>Pezizomycotina</taxon>
        <taxon>Dothideomycetes</taxon>
        <taxon>Dothideomycetidae</taxon>
        <taxon>Dothideales</taxon>
        <taxon>Saccotheciaceae</taxon>
        <taxon>Aureobasidium</taxon>
    </lineage>
</organism>
<proteinExistence type="predicted"/>
<keyword evidence="3" id="KW-1185">Reference proteome</keyword>
<keyword evidence="1" id="KW-0472">Membrane</keyword>
<feature type="transmembrane region" description="Helical" evidence="1">
    <location>
        <begin position="77"/>
        <end position="98"/>
    </location>
</feature>
<name>A0A9N8KEL1_9PEZI</name>